<dbReference type="Pfam" id="PF03401">
    <property type="entry name" value="TctC"/>
    <property type="match status" value="1"/>
</dbReference>
<keyword evidence="3" id="KW-1185">Reference proteome</keyword>
<dbReference type="Gene3D" id="3.40.190.150">
    <property type="entry name" value="Bordetella uptake gene, domain 1"/>
    <property type="match status" value="1"/>
</dbReference>
<name>A0ABU1VBN4_9BURK</name>
<dbReference type="PIRSF" id="PIRSF017082">
    <property type="entry name" value="YflP"/>
    <property type="match status" value="1"/>
</dbReference>
<dbReference type="InterPro" id="IPR042100">
    <property type="entry name" value="Bug_dom1"/>
</dbReference>
<sequence>MTIVVPFSAGGSTDVVARLVAARLQQRLGQSFIVDNRGGAGGNIGATAAARARPDGYTVLYATLSLLVFNEFIYTKMPFRSDELTPLALTVKAPLVMCTATTSGVQSLTDLLDRMRRAPGGLSYASAGSGSASHVAASMLLQQQGLAAVHVPYKGSGPAANDLLSNTVAFCFDSPVVYAPHIKAGTLKGLAVTGPQRIPTLPDVPTFAQVGLPNFDASTWNAWMAPAGTPPAIADLLAREIQAVHAEAEFRARLAEIGAVSVSDHGPQQTAQFIAQEKQRWKPYVVNSGAKVD</sequence>
<gene>
    <name evidence="2" type="ORF">J2X09_002359</name>
</gene>
<keyword evidence="2" id="KW-0675">Receptor</keyword>
<dbReference type="PANTHER" id="PTHR42928">
    <property type="entry name" value="TRICARBOXYLATE-BINDING PROTEIN"/>
    <property type="match status" value="1"/>
</dbReference>
<evidence type="ECO:0000313" key="3">
    <source>
        <dbReference type="Proteomes" id="UP001265550"/>
    </source>
</evidence>
<comment type="similarity">
    <text evidence="1">Belongs to the UPF0065 (bug) family.</text>
</comment>
<comment type="caution">
    <text evidence="2">The sequence shown here is derived from an EMBL/GenBank/DDBJ whole genome shotgun (WGS) entry which is preliminary data.</text>
</comment>
<dbReference type="Proteomes" id="UP001265550">
    <property type="component" value="Unassembled WGS sequence"/>
</dbReference>
<dbReference type="EMBL" id="JAVDWE010000005">
    <property type="protein sequence ID" value="MDR7094618.1"/>
    <property type="molecule type" value="Genomic_DNA"/>
</dbReference>
<dbReference type="CDD" id="cd07012">
    <property type="entry name" value="PBP2_Bug_TTT"/>
    <property type="match status" value="1"/>
</dbReference>
<protein>
    <submittedName>
        <fullName evidence="2">Tripartite-type tricarboxylate transporter receptor subunit TctC</fullName>
    </submittedName>
</protein>
<evidence type="ECO:0000313" key="2">
    <source>
        <dbReference type="EMBL" id="MDR7094618.1"/>
    </source>
</evidence>
<proteinExistence type="inferred from homology"/>
<dbReference type="PANTHER" id="PTHR42928:SF5">
    <property type="entry name" value="BLR1237 PROTEIN"/>
    <property type="match status" value="1"/>
</dbReference>
<evidence type="ECO:0000256" key="1">
    <source>
        <dbReference type="ARBA" id="ARBA00006987"/>
    </source>
</evidence>
<dbReference type="Gene3D" id="3.40.190.10">
    <property type="entry name" value="Periplasmic binding protein-like II"/>
    <property type="match status" value="1"/>
</dbReference>
<reference evidence="2 3" key="1">
    <citation type="submission" date="2023-07" db="EMBL/GenBank/DDBJ databases">
        <title>Sorghum-associated microbial communities from plants grown in Nebraska, USA.</title>
        <authorList>
            <person name="Schachtman D."/>
        </authorList>
    </citation>
    <scope>NUCLEOTIDE SEQUENCE [LARGE SCALE GENOMIC DNA]</scope>
    <source>
        <strain evidence="2 3">BE240</strain>
    </source>
</reference>
<accession>A0ABU1VBN4</accession>
<dbReference type="InterPro" id="IPR005064">
    <property type="entry name" value="BUG"/>
</dbReference>
<organism evidence="2 3">
    <name type="scientific">Hydrogenophaga laconesensis</name>
    <dbReference type="NCBI Taxonomy" id="1805971"/>
    <lineage>
        <taxon>Bacteria</taxon>
        <taxon>Pseudomonadati</taxon>
        <taxon>Pseudomonadota</taxon>
        <taxon>Betaproteobacteria</taxon>
        <taxon>Burkholderiales</taxon>
        <taxon>Comamonadaceae</taxon>
        <taxon>Hydrogenophaga</taxon>
    </lineage>
</organism>
<dbReference type="SUPFAM" id="SSF53850">
    <property type="entry name" value="Periplasmic binding protein-like II"/>
    <property type="match status" value="1"/>
</dbReference>